<dbReference type="GeneID" id="19988425"/>
<reference evidence="3" key="1">
    <citation type="submission" date="2013-03" db="EMBL/GenBank/DDBJ databases">
        <title>The Genome Sequence of Cladophialophora carrionii CBS 160.54.</title>
        <authorList>
            <consortium name="The Broad Institute Genomics Platform"/>
            <person name="Cuomo C."/>
            <person name="de Hoog S."/>
            <person name="Gorbushina A."/>
            <person name="Walker B."/>
            <person name="Young S.K."/>
            <person name="Zeng Q."/>
            <person name="Gargeya S."/>
            <person name="Fitzgerald M."/>
            <person name="Haas B."/>
            <person name="Abouelleil A."/>
            <person name="Allen A.W."/>
            <person name="Alvarado L."/>
            <person name="Arachchi H.M."/>
            <person name="Berlin A.M."/>
            <person name="Chapman S.B."/>
            <person name="Gainer-Dewar J."/>
            <person name="Goldberg J."/>
            <person name="Griggs A."/>
            <person name="Gujja S."/>
            <person name="Hansen M."/>
            <person name="Howarth C."/>
            <person name="Imamovic A."/>
            <person name="Ireland A."/>
            <person name="Larimer J."/>
            <person name="McCowan C."/>
            <person name="Murphy C."/>
            <person name="Pearson M."/>
            <person name="Poon T.W."/>
            <person name="Priest M."/>
            <person name="Roberts A."/>
            <person name="Saif S."/>
            <person name="Shea T."/>
            <person name="Sisk P."/>
            <person name="Sykes S."/>
            <person name="Wortman J."/>
            <person name="Nusbaum C."/>
            <person name="Birren B."/>
        </authorList>
    </citation>
    <scope>NUCLEOTIDE SEQUENCE [LARGE SCALE GENOMIC DNA]</scope>
    <source>
        <strain evidence="3">CBS 160.54</strain>
    </source>
</reference>
<feature type="region of interest" description="Disordered" evidence="2">
    <location>
        <begin position="1"/>
        <end position="32"/>
    </location>
</feature>
<gene>
    <name evidence="3" type="ORF">G647_09932</name>
</gene>
<dbReference type="CDD" id="cd14688">
    <property type="entry name" value="bZIP_YAP"/>
    <property type="match status" value="1"/>
</dbReference>
<keyword evidence="1" id="KW-0175">Coiled coil</keyword>
<accession>V9DK23</accession>
<feature type="compositionally biased region" description="Basic and acidic residues" evidence="2">
    <location>
        <begin position="19"/>
        <end position="32"/>
    </location>
</feature>
<feature type="compositionally biased region" description="Polar residues" evidence="2">
    <location>
        <begin position="1"/>
        <end position="14"/>
    </location>
</feature>
<sequence length="508" mass="57095">MSTNTSPTQAQTSSHRPRQISDKRRDKKRVADRLCQRQARARTKNKIAELEALVAHLTSQSGNEIYRELKDELEKSRAESQSLRRKLTTIASIARNGDEGPVNATHHTPGNDDADISLEQDISISAADDLEIHSASASHQGGNACDIHGDYGSNFPGAESSSFNFLDGILDVDTPNQAGFAASLLSPSPPQADTMGSACNFPLPATTSIDLSFPESRSSCSCVPRTESNMWSSMSQTLMDWKAQQRSGLKPGENHDDIAVRAVTEGWDAPSLGTLSVPWRILSQVDRKVWANCRPVDRLAVLSIMNMLLQCHLNPSEENLSGLPAWYRPRHDPPPPSRRPSQMAQKHAYAIDFFVWPGIRERFIYHQHKYCSDKFWSLLAQHFRFVWPYDLRDCYAHNRSTGRYQLSDLFRRHLNDLSSFTFCHDMFNSFPEFECDIPKYMTIPRSLECESHLEPGSGREPLPLVGARAQWPYFIPGEPEPSDIAGGGEHMIMPWAPPLQVSSRHYGY</sequence>
<dbReference type="VEuPathDB" id="FungiDB:G647_09932"/>
<feature type="coiled-coil region" evidence="1">
    <location>
        <begin position="40"/>
        <end position="86"/>
    </location>
</feature>
<dbReference type="InterPro" id="IPR021833">
    <property type="entry name" value="DUF3425"/>
</dbReference>
<name>V9DK23_9EURO</name>
<protein>
    <recommendedName>
        <fullName evidence="4">BZIP domain-containing protein</fullName>
    </recommendedName>
</protein>
<proteinExistence type="predicted"/>
<dbReference type="EMBL" id="KI635850">
    <property type="protein sequence ID" value="ETI27249.1"/>
    <property type="molecule type" value="Genomic_DNA"/>
</dbReference>
<evidence type="ECO:0000313" key="3">
    <source>
        <dbReference type="EMBL" id="ETI27249.1"/>
    </source>
</evidence>
<dbReference type="AlphaFoldDB" id="V9DK23"/>
<evidence type="ECO:0000256" key="1">
    <source>
        <dbReference type="SAM" id="Coils"/>
    </source>
</evidence>
<dbReference type="Pfam" id="PF11905">
    <property type="entry name" value="DUF3425"/>
    <property type="match status" value="1"/>
</dbReference>
<dbReference type="PANTHER" id="PTHR37012">
    <property type="entry name" value="B-ZIP TRANSCRIPTION FACTOR (EUROFUNG)-RELATED"/>
    <property type="match status" value="1"/>
</dbReference>
<dbReference type="Proteomes" id="UP000030678">
    <property type="component" value="Unassembled WGS sequence"/>
</dbReference>
<organism evidence="3">
    <name type="scientific">Cladophialophora carrionii CBS 160.54</name>
    <dbReference type="NCBI Taxonomy" id="1279043"/>
    <lineage>
        <taxon>Eukaryota</taxon>
        <taxon>Fungi</taxon>
        <taxon>Dikarya</taxon>
        <taxon>Ascomycota</taxon>
        <taxon>Pezizomycotina</taxon>
        <taxon>Eurotiomycetes</taxon>
        <taxon>Chaetothyriomycetidae</taxon>
        <taxon>Chaetothyriales</taxon>
        <taxon>Herpotrichiellaceae</taxon>
        <taxon>Cladophialophora</taxon>
    </lineage>
</organism>
<dbReference type="HOGENOM" id="CLU_028818_2_1_1"/>
<dbReference type="OrthoDB" id="5086080at2759"/>
<dbReference type="PANTHER" id="PTHR37012:SF7">
    <property type="entry name" value="B-ZIP TRANSCRIPTION FACTOR (EUROFUNG)-RELATED"/>
    <property type="match status" value="1"/>
</dbReference>
<dbReference type="RefSeq" id="XP_008724146.1">
    <property type="nucleotide sequence ID" value="XM_008725924.1"/>
</dbReference>
<evidence type="ECO:0008006" key="4">
    <source>
        <dbReference type="Google" id="ProtNLM"/>
    </source>
</evidence>
<evidence type="ECO:0000256" key="2">
    <source>
        <dbReference type="SAM" id="MobiDB-lite"/>
    </source>
</evidence>
<feature type="region of interest" description="Disordered" evidence="2">
    <location>
        <begin position="96"/>
        <end position="115"/>
    </location>
</feature>